<reference evidence="2" key="3">
    <citation type="submission" date="2020-11" db="EMBL/GenBank/DDBJ databases">
        <title>Intraspecies plasmid and genomic variation of Mycobacterium kubicae revealed by the complete genome sequences of two clinical isolates.</title>
        <authorList>
            <person name="Hendrix J.R."/>
            <person name="Epperson L.E."/>
            <person name="Honda J.R."/>
            <person name="Strong M."/>
        </authorList>
    </citation>
    <scope>NUCLEOTIDE SEQUENCE</scope>
    <source>
        <strain evidence="2">JCM 13573</strain>
    </source>
</reference>
<sequence>MTSPDMSTILRQMKVPERMTGSQALRNFLLTYVDDEDTLTDNPERLKQLNGLLILSHLEVVNALGALEESAAQQHYNKFRAEIDKRTKKRRWF</sequence>
<dbReference type="RefSeq" id="WP_068156829.1">
    <property type="nucleotide sequence ID" value="NZ_BLKU01000003.1"/>
</dbReference>
<gene>
    <name evidence="2" type="ORF">I2456_13995</name>
    <name evidence="1" type="ORF">MKUB_26820</name>
</gene>
<evidence type="ECO:0000313" key="3">
    <source>
        <dbReference type="Proteomes" id="UP000465306"/>
    </source>
</evidence>
<protein>
    <submittedName>
        <fullName evidence="2">Uncharacterized protein</fullName>
    </submittedName>
</protein>
<dbReference type="EMBL" id="CP065047">
    <property type="protein sequence ID" value="QPI35722.1"/>
    <property type="molecule type" value="Genomic_DNA"/>
</dbReference>
<evidence type="ECO:0000313" key="2">
    <source>
        <dbReference type="EMBL" id="QPI35722.1"/>
    </source>
</evidence>
<reference evidence="1" key="2">
    <citation type="submission" date="2020-02" db="EMBL/GenBank/DDBJ databases">
        <authorList>
            <person name="Matsumoto Y."/>
            <person name="Kinjo T."/>
            <person name="Motooka D."/>
            <person name="Nabeya D."/>
            <person name="Jung N."/>
            <person name="Uechi K."/>
            <person name="Horii T."/>
            <person name="Iida T."/>
            <person name="Fujita J."/>
            <person name="Nakamura S."/>
        </authorList>
    </citation>
    <scope>NUCLEOTIDE SEQUENCE</scope>
    <source>
        <strain evidence="1">JCM 13573</strain>
    </source>
</reference>
<dbReference type="AlphaFoldDB" id="A0AAX1J510"/>
<evidence type="ECO:0000313" key="1">
    <source>
        <dbReference type="EMBL" id="GFG65192.1"/>
    </source>
</evidence>
<keyword evidence="3" id="KW-1185">Reference proteome</keyword>
<dbReference type="KEGG" id="mku:I2456_13995"/>
<evidence type="ECO:0000313" key="4">
    <source>
        <dbReference type="Proteomes" id="UP000663583"/>
    </source>
</evidence>
<proteinExistence type="predicted"/>
<reference evidence="1 3" key="1">
    <citation type="journal article" date="2019" name="Emerg. Microbes Infect.">
        <title>Comprehensive subspecies identification of 175 nontuberculous mycobacteria species based on 7547 genomic profiles.</title>
        <authorList>
            <person name="Matsumoto Y."/>
            <person name="Kinjo T."/>
            <person name="Motooka D."/>
            <person name="Nabeya D."/>
            <person name="Jung N."/>
            <person name="Uechi K."/>
            <person name="Horii T."/>
            <person name="Iida T."/>
            <person name="Fujita J."/>
            <person name="Nakamura S."/>
        </authorList>
    </citation>
    <scope>NUCLEOTIDE SEQUENCE [LARGE SCALE GENOMIC DNA]</scope>
    <source>
        <strain evidence="1 3">JCM 13573</strain>
    </source>
</reference>
<dbReference type="Proteomes" id="UP000663583">
    <property type="component" value="Chromosome"/>
</dbReference>
<name>A0AAX1J510_9MYCO</name>
<accession>A0AAX1J510</accession>
<dbReference type="Proteomes" id="UP000465306">
    <property type="component" value="Unassembled WGS sequence"/>
</dbReference>
<organism evidence="2 4">
    <name type="scientific">Mycobacterium kubicae</name>
    <dbReference type="NCBI Taxonomy" id="120959"/>
    <lineage>
        <taxon>Bacteria</taxon>
        <taxon>Bacillati</taxon>
        <taxon>Actinomycetota</taxon>
        <taxon>Actinomycetes</taxon>
        <taxon>Mycobacteriales</taxon>
        <taxon>Mycobacteriaceae</taxon>
        <taxon>Mycobacterium</taxon>
        <taxon>Mycobacterium simiae complex</taxon>
    </lineage>
</organism>
<dbReference type="EMBL" id="BLKU01000003">
    <property type="protein sequence ID" value="GFG65192.1"/>
    <property type="molecule type" value="Genomic_DNA"/>
</dbReference>